<dbReference type="InterPro" id="IPR042178">
    <property type="entry name" value="Serpin_sf_1"/>
</dbReference>
<dbReference type="SUPFAM" id="SSF56574">
    <property type="entry name" value="Serpins"/>
    <property type="match status" value="2"/>
</dbReference>
<organism evidence="3 4">
    <name type="scientific">Phytoactinopolyspora alkaliphila</name>
    <dbReference type="NCBI Taxonomy" id="1783498"/>
    <lineage>
        <taxon>Bacteria</taxon>
        <taxon>Bacillati</taxon>
        <taxon>Actinomycetota</taxon>
        <taxon>Actinomycetes</taxon>
        <taxon>Jiangellales</taxon>
        <taxon>Jiangellaceae</taxon>
        <taxon>Phytoactinopolyspora</taxon>
    </lineage>
</organism>
<dbReference type="InterPro" id="IPR036186">
    <property type="entry name" value="Serpin_sf"/>
</dbReference>
<comment type="similarity">
    <text evidence="1">Belongs to the serpin family.</text>
</comment>
<reference evidence="3 4" key="1">
    <citation type="submission" date="2020-02" db="EMBL/GenBank/DDBJ databases">
        <authorList>
            <person name="Li X.-J."/>
            <person name="Feng X.-M."/>
        </authorList>
    </citation>
    <scope>NUCLEOTIDE SEQUENCE [LARGE SCALE GENOMIC DNA]</scope>
    <source>
        <strain evidence="3 4">CGMCC 4.7225</strain>
    </source>
</reference>
<gene>
    <name evidence="3" type="ORF">G1H11_10300</name>
</gene>
<feature type="domain" description="Serpin" evidence="2">
    <location>
        <begin position="7"/>
        <end position="379"/>
    </location>
</feature>
<dbReference type="AlphaFoldDB" id="A0A6N9YL81"/>
<protein>
    <recommendedName>
        <fullName evidence="2">Serpin domain-containing protein</fullName>
    </recommendedName>
</protein>
<evidence type="ECO:0000256" key="1">
    <source>
        <dbReference type="RuleBase" id="RU000411"/>
    </source>
</evidence>
<dbReference type="SMART" id="SM00093">
    <property type="entry name" value="SERPIN"/>
    <property type="match status" value="1"/>
</dbReference>
<dbReference type="GO" id="GO:0004867">
    <property type="term" value="F:serine-type endopeptidase inhibitor activity"/>
    <property type="evidence" value="ECO:0007669"/>
    <property type="project" value="InterPro"/>
</dbReference>
<dbReference type="InterPro" id="IPR000215">
    <property type="entry name" value="Serpin_fam"/>
</dbReference>
<accession>A0A6N9YL81</accession>
<keyword evidence="4" id="KW-1185">Reference proteome</keyword>
<evidence type="ECO:0000313" key="3">
    <source>
        <dbReference type="EMBL" id="NED95702.1"/>
    </source>
</evidence>
<dbReference type="Proteomes" id="UP000469185">
    <property type="component" value="Unassembled WGS sequence"/>
</dbReference>
<comment type="caution">
    <text evidence="3">The sequence shown here is derived from an EMBL/GenBank/DDBJ whole genome shotgun (WGS) entry which is preliminary data.</text>
</comment>
<proteinExistence type="inferred from homology"/>
<sequence length="384" mass="40311">MSVREVNRLTSTWLAQSSDEAPGVVSAAGLWPLLALLAHAADEPGRSELAEAVGLPAGQCADAAGELLRLMDEVPGVDAALGVWAQAAARIDPEWAASLPPGAWGELTGRPATDQPVLDTWASEKTRGLIERFPVEVRADTGLVLATAVALRTTWTAPFADEPLRPRAGAWAGQRLAGLTRTTGELDDLRVADTPAGALTVTRVEGDNGLDVYLALGESGRAAADVLPAAISVLAGDGPVVNGAEILDGHGEAPGVERVRAQRRSLAVTSTRFTVRSDHDLHAHAKLFGLETVSRGPGGHFSRIGAVPMRVDQARQSAVAIFSATGFEAAAVTAVGMRMVSMPVYRERGLRVTYDRPFGFVAVHRATGMALFAGWVGTAERAER</sequence>
<dbReference type="PANTHER" id="PTHR11461:SF211">
    <property type="entry name" value="GH10112P-RELATED"/>
    <property type="match status" value="1"/>
</dbReference>
<dbReference type="EMBL" id="JAAGOB010000005">
    <property type="protein sequence ID" value="NED95702.1"/>
    <property type="molecule type" value="Genomic_DNA"/>
</dbReference>
<dbReference type="InterPro" id="IPR023796">
    <property type="entry name" value="Serpin_dom"/>
</dbReference>
<dbReference type="PANTHER" id="PTHR11461">
    <property type="entry name" value="SERINE PROTEASE INHIBITOR, SERPIN"/>
    <property type="match status" value="1"/>
</dbReference>
<dbReference type="Pfam" id="PF00079">
    <property type="entry name" value="Serpin"/>
    <property type="match status" value="2"/>
</dbReference>
<dbReference type="GO" id="GO:0005615">
    <property type="term" value="C:extracellular space"/>
    <property type="evidence" value="ECO:0007669"/>
    <property type="project" value="InterPro"/>
</dbReference>
<dbReference type="RefSeq" id="WP_163818492.1">
    <property type="nucleotide sequence ID" value="NZ_JAAGOB010000005.1"/>
</dbReference>
<dbReference type="Gene3D" id="3.30.497.10">
    <property type="entry name" value="Antithrombin, subunit I, domain 2"/>
    <property type="match status" value="2"/>
</dbReference>
<name>A0A6N9YL81_9ACTN</name>
<evidence type="ECO:0000259" key="2">
    <source>
        <dbReference type="SMART" id="SM00093"/>
    </source>
</evidence>
<evidence type="ECO:0000313" key="4">
    <source>
        <dbReference type="Proteomes" id="UP000469185"/>
    </source>
</evidence>